<gene>
    <name evidence="2" type="ORF">PG994_013719</name>
</gene>
<evidence type="ECO:0000259" key="1">
    <source>
        <dbReference type="Pfam" id="PF20150"/>
    </source>
</evidence>
<dbReference type="Proteomes" id="UP001480595">
    <property type="component" value="Unassembled WGS sequence"/>
</dbReference>
<sequence>MAFSRFPSLPIEIRVCIWKDALDEEVEGRLFFVHRNSSRIMPTMNNISPLLSVNVEARHVAKSCYNLCLPVLRLPGWKPRELMSCKAWLAYSSKVRWGAGLGSQDQTWINRERYWYHYALTRYGETAEDVLREVKDEWCLPRGCVYFNTTTDRFLLSYEAFAGAMDSIRNIVFADVKDDSYDLGFPEALFGSTLGELWRPEGDPAEFKFTLGELQNTDGEQAGKNEVDEHWNTYFFPAVLKQPRTLLYLELLASRSCTLIGEVEENTAKCLSIIELKIDKPKEDNKPAKADSDEML</sequence>
<keyword evidence="3" id="KW-1185">Reference proteome</keyword>
<dbReference type="GeneID" id="92098191"/>
<comment type="caution">
    <text evidence="2">The sequence shown here is derived from an EMBL/GenBank/DDBJ whole genome shotgun (WGS) entry which is preliminary data.</text>
</comment>
<dbReference type="Pfam" id="PF20150">
    <property type="entry name" value="2EXR"/>
    <property type="match status" value="1"/>
</dbReference>
<organism evidence="2 3">
    <name type="scientific">Apiospora phragmitis</name>
    <dbReference type="NCBI Taxonomy" id="2905665"/>
    <lineage>
        <taxon>Eukaryota</taxon>
        <taxon>Fungi</taxon>
        <taxon>Dikarya</taxon>
        <taxon>Ascomycota</taxon>
        <taxon>Pezizomycotina</taxon>
        <taxon>Sordariomycetes</taxon>
        <taxon>Xylariomycetidae</taxon>
        <taxon>Amphisphaeriales</taxon>
        <taxon>Apiosporaceae</taxon>
        <taxon>Apiospora</taxon>
    </lineage>
</organism>
<dbReference type="EMBL" id="JAQQWL010000013">
    <property type="protein sequence ID" value="KAK8043236.1"/>
    <property type="molecule type" value="Genomic_DNA"/>
</dbReference>
<evidence type="ECO:0000313" key="3">
    <source>
        <dbReference type="Proteomes" id="UP001480595"/>
    </source>
</evidence>
<proteinExistence type="predicted"/>
<dbReference type="RefSeq" id="XP_066710089.1">
    <property type="nucleotide sequence ID" value="XM_066865128.1"/>
</dbReference>
<accession>A0ABR1TB75</accession>
<feature type="domain" description="2EXR" evidence="1">
    <location>
        <begin position="3"/>
        <end position="70"/>
    </location>
</feature>
<name>A0ABR1TB75_9PEZI</name>
<protein>
    <recommendedName>
        <fullName evidence="1">2EXR domain-containing protein</fullName>
    </recommendedName>
</protein>
<reference evidence="2 3" key="1">
    <citation type="submission" date="2023-01" db="EMBL/GenBank/DDBJ databases">
        <title>Analysis of 21 Apiospora genomes using comparative genomics revels a genus with tremendous synthesis potential of carbohydrate active enzymes and secondary metabolites.</title>
        <authorList>
            <person name="Sorensen T."/>
        </authorList>
    </citation>
    <scope>NUCLEOTIDE SEQUENCE [LARGE SCALE GENOMIC DNA]</scope>
    <source>
        <strain evidence="2 3">CBS 135458</strain>
    </source>
</reference>
<dbReference type="InterPro" id="IPR045518">
    <property type="entry name" value="2EXR"/>
</dbReference>
<evidence type="ECO:0000313" key="2">
    <source>
        <dbReference type="EMBL" id="KAK8043236.1"/>
    </source>
</evidence>